<sequence>MHSLVYWRLFYSFWASTEFFNSRPCLGLLDKQICSTI</sequence>
<dbReference type="AlphaFoldDB" id="A0A2P2L1U6"/>
<reference evidence="1" key="1">
    <citation type="submission" date="2018-02" db="EMBL/GenBank/DDBJ databases">
        <title>Rhizophora mucronata_Transcriptome.</title>
        <authorList>
            <person name="Meera S.P."/>
            <person name="Sreeshan A."/>
            <person name="Augustine A."/>
        </authorList>
    </citation>
    <scope>NUCLEOTIDE SEQUENCE</scope>
    <source>
        <tissue evidence="1">Leaf</tissue>
    </source>
</reference>
<name>A0A2P2L1U6_RHIMU</name>
<organism evidence="1">
    <name type="scientific">Rhizophora mucronata</name>
    <name type="common">Asiatic mangrove</name>
    <dbReference type="NCBI Taxonomy" id="61149"/>
    <lineage>
        <taxon>Eukaryota</taxon>
        <taxon>Viridiplantae</taxon>
        <taxon>Streptophyta</taxon>
        <taxon>Embryophyta</taxon>
        <taxon>Tracheophyta</taxon>
        <taxon>Spermatophyta</taxon>
        <taxon>Magnoliopsida</taxon>
        <taxon>eudicotyledons</taxon>
        <taxon>Gunneridae</taxon>
        <taxon>Pentapetalae</taxon>
        <taxon>rosids</taxon>
        <taxon>fabids</taxon>
        <taxon>Malpighiales</taxon>
        <taxon>Rhizophoraceae</taxon>
        <taxon>Rhizophora</taxon>
    </lineage>
</organism>
<accession>A0A2P2L1U6</accession>
<protein>
    <submittedName>
        <fullName evidence="1">Uncharacterized protein</fullName>
    </submittedName>
</protein>
<dbReference type="EMBL" id="GGEC01031458">
    <property type="protein sequence ID" value="MBX11942.1"/>
    <property type="molecule type" value="Transcribed_RNA"/>
</dbReference>
<evidence type="ECO:0000313" key="1">
    <source>
        <dbReference type="EMBL" id="MBX11942.1"/>
    </source>
</evidence>
<proteinExistence type="predicted"/>